<organism evidence="6 7">
    <name type="scientific">Rhodotorula graminis (strain WP1)</name>
    <dbReference type="NCBI Taxonomy" id="578459"/>
    <lineage>
        <taxon>Eukaryota</taxon>
        <taxon>Fungi</taxon>
        <taxon>Dikarya</taxon>
        <taxon>Basidiomycota</taxon>
        <taxon>Pucciniomycotina</taxon>
        <taxon>Microbotryomycetes</taxon>
        <taxon>Sporidiobolales</taxon>
        <taxon>Sporidiobolaceae</taxon>
        <taxon>Rhodotorula</taxon>
    </lineage>
</organism>
<dbReference type="InterPro" id="IPR039297">
    <property type="entry name" value="COX7a"/>
</dbReference>
<evidence type="ECO:0000313" key="7">
    <source>
        <dbReference type="Proteomes" id="UP000053890"/>
    </source>
</evidence>
<name>A0A194SCF4_RHOGW</name>
<dbReference type="RefSeq" id="XP_018274174.1">
    <property type="nucleotide sequence ID" value="XM_018418800.1"/>
</dbReference>
<keyword evidence="7" id="KW-1185">Reference proteome</keyword>
<feature type="transmembrane region" description="Helical" evidence="5">
    <location>
        <begin position="35"/>
        <end position="56"/>
    </location>
</feature>
<reference evidence="6 7" key="1">
    <citation type="journal article" date="2015" name="Front. Microbiol.">
        <title>Genome sequence of the plant growth promoting endophytic yeast Rhodotorula graminis WP1.</title>
        <authorList>
            <person name="Firrincieli A."/>
            <person name="Otillar R."/>
            <person name="Salamov A."/>
            <person name="Schmutz J."/>
            <person name="Khan Z."/>
            <person name="Redman R.S."/>
            <person name="Fleck N.D."/>
            <person name="Lindquist E."/>
            <person name="Grigoriev I.V."/>
            <person name="Doty S.L."/>
        </authorList>
    </citation>
    <scope>NUCLEOTIDE SEQUENCE [LARGE SCALE GENOMIC DNA]</scope>
    <source>
        <strain evidence="6 7">WP1</strain>
    </source>
</reference>
<dbReference type="GeneID" id="28979247"/>
<proteinExistence type="predicted"/>
<evidence type="ECO:0000256" key="2">
    <source>
        <dbReference type="ARBA" id="ARBA00022792"/>
    </source>
</evidence>
<evidence type="ECO:0000313" key="6">
    <source>
        <dbReference type="EMBL" id="KPV78125.1"/>
    </source>
</evidence>
<dbReference type="AlphaFoldDB" id="A0A194SCF4"/>
<keyword evidence="5" id="KW-0812">Transmembrane</keyword>
<dbReference type="EMBL" id="KQ474073">
    <property type="protein sequence ID" value="KPV78125.1"/>
    <property type="molecule type" value="Genomic_DNA"/>
</dbReference>
<dbReference type="STRING" id="578459.A0A194SCF4"/>
<keyword evidence="2" id="KW-0999">Mitochondrion inner membrane</keyword>
<keyword evidence="4 5" id="KW-0472">Membrane</keyword>
<dbReference type="Proteomes" id="UP000053890">
    <property type="component" value="Unassembled WGS sequence"/>
</dbReference>
<evidence type="ECO:0000256" key="3">
    <source>
        <dbReference type="ARBA" id="ARBA00023128"/>
    </source>
</evidence>
<dbReference type="OMA" id="WPRLLHH"/>
<accession>A0A194SCF4</accession>
<sequence length="63" mass="7080">MLDALVNKPNTIHARQQAFQKDTRHVFQKTPRARLYMVGFMSLFAIGTLGITQGAYKLATGKK</sequence>
<gene>
    <name evidence="6" type="ORF">RHOBADRAFT_65861</name>
</gene>
<dbReference type="Pfam" id="PF02238">
    <property type="entry name" value="COX7a"/>
    <property type="match status" value="1"/>
</dbReference>
<evidence type="ECO:0000256" key="4">
    <source>
        <dbReference type="ARBA" id="ARBA00023136"/>
    </source>
</evidence>
<keyword evidence="3" id="KW-0496">Mitochondrion</keyword>
<dbReference type="OrthoDB" id="5511599at2759"/>
<evidence type="ECO:0000256" key="5">
    <source>
        <dbReference type="SAM" id="Phobius"/>
    </source>
</evidence>
<dbReference type="GO" id="GO:0005743">
    <property type="term" value="C:mitochondrial inner membrane"/>
    <property type="evidence" value="ECO:0007669"/>
    <property type="project" value="UniProtKB-SubCell"/>
</dbReference>
<evidence type="ECO:0000256" key="1">
    <source>
        <dbReference type="ARBA" id="ARBA00004273"/>
    </source>
</evidence>
<keyword evidence="5" id="KW-1133">Transmembrane helix</keyword>
<protein>
    <submittedName>
        <fullName evidence="6">Uncharacterized protein</fullName>
    </submittedName>
</protein>
<comment type="subcellular location">
    <subcellularLocation>
        <location evidence="1">Mitochondrion inner membrane</location>
    </subcellularLocation>
</comment>